<accession>A0ABV6PQB5</accession>
<dbReference type="RefSeq" id="WP_377480842.1">
    <property type="nucleotide sequence ID" value="NZ_JBHLTN010000008.1"/>
</dbReference>
<dbReference type="Gene3D" id="3.40.1260.10">
    <property type="entry name" value="DsrEFH-like"/>
    <property type="match status" value="1"/>
</dbReference>
<keyword evidence="1" id="KW-0732">Signal</keyword>
<protein>
    <submittedName>
        <fullName evidence="2">DsrE family protein</fullName>
    </submittedName>
</protein>
<sequence length="153" mass="16785">MGIQFRKLAARRNILAAALATAGATAWAQDKKSGSDKVVYHIDDAAHQATKGLRNIRNHLDVAPTTQIIVVTHADGVDFLMEGAKDAKNPNIDYASLVSALKARGVRFEVCEITLRNRNLKKDQFIMDADFTPSGVVRIGQLQNHEGFAYLKP</sequence>
<dbReference type="EMBL" id="JBHLTN010000008">
    <property type="protein sequence ID" value="MFC0592031.1"/>
    <property type="molecule type" value="Genomic_DNA"/>
</dbReference>
<dbReference type="SUPFAM" id="SSF75169">
    <property type="entry name" value="DsrEFH-like"/>
    <property type="match status" value="1"/>
</dbReference>
<dbReference type="PANTHER" id="PTHR37691">
    <property type="entry name" value="BLR3518 PROTEIN"/>
    <property type="match status" value="1"/>
</dbReference>
<feature type="signal peptide" evidence="1">
    <location>
        <begin position="1"/>
        <end position="28"/>
    </location>
</feature>
<organism evidence="2 3">
    <name type="scientific">Ottowia pentelensis</name>
    <dbReference type="NCBI Taxonomy" id="511108"/>
    <lineage>
        <taxon>Bacteria</taxon>
        <taxon>Pseudomonadati</taxon>
        <taxon>Pseudomonadota</taxon>
        <taxon>Betaproteobacteria</taxon>
        <taxon>Burkholderiales</taxon>
        <taxon>Comamonadaceae</taxon>
        <taxon>Ottowia</taxon>
    </lineage>
</organism>
<feature type="chain" id="PRO_5047066611" evidence="1">
    <location>
        <begin position="29"/>
        <end position="153"/>
    </location>
</feature>
<evidence type="ECO:0000313" key="3">
    <source>
        <dbReference type="Proteomes" id="UP001589834"/>
    </source>
</evidence>
<comment type="caution">
    <text evidence="2">The sequence shown here is derived from an EMBL/GenBank/DDBJ whole genome shotgun (WGS) entry which is preliminary data.</text>
</comment>
<dbReference type="Proteomes" id="UP001589834">
    <property type="component" value="Unassembled WGS sequence"/>
</dbReference>
<name>A0ABV6PQB5_9BURK</name>
<evidence type="ECO:0000256" key="1">
    <source>
        <dbReference type="SAM" id="SignalP"/>
    </source>
</evidence>
<reference evidence="2 3" key="1">
    <citation type="submission" date="2024-09" db="EMBL/GenBank/DDBJ databases">
        <authorList>
            <person name="Sun Q."/>
            <person name="Mori K."/>
        </authorList>
    </citation>
    <scope>NUCLEOTIDE SEQUENCE [LARGE SCALE GENOMIC DNA]</scope>
    <source>
        <strain evidence="2 3">NCAIM B.02336</strain>
    </source>
</reference>
<dbReference type="InterPro" id="IPR027396">
    <property type="entry name" value="DsrEFH-like"/>
</dbReference>
<dbReference type="InterPro" id="IPR003787">
    <property type="entry name" value="Sulphur_relay_DsrE/F-like"/>
</dbReference>
<dbReference type="PANTHER" id="PTHR37691:SF1">
    <property type="entry name" value="BLR3518 PROTEIN"/>
    <property type="match status" value="1"/>
</dbReference>
<dbReference type="Pfam" id="PF02635">
    <property type="entry name" value="DsrE"/>
    <property type="match status" value="1"/>
</dbReference>
<proteinExistence type="predicted"/>
<keyword evidence="3" id="KW-1185">Reference proteome</keyword>
<evidence type="ECO:0000313" key="2">
    <source>
        <dbReference type="EMBL" id="MFC0592031.1"/>
    </source>
</evidence>
<gene>
    <name evidence="2" type="ORF">ACFFGG_05620</name>
</gene>